<evidence type="ECO:0000313" key="10">
    <source>
        <dbReference type="Proteomes" id="UP000008139"/>
    </source>
</evidence>
<reference evidence="9 10" key="1">
    <citation type="journal article" date="2011" name="Stand. Genomic Sci.">
        <title>Complete genome sequence of the thermophilic sulfur-reducer Hippea maritima type strain (MH(2)).</title>
        <authorList>
            <person name="Huntemann M."/>
            <person name="Lu M."/>
            <person name="Nolan M."/>
            <person name="Lapidus A."/>
            <person name="Lucas S."/>
            <person name="Hammon N."/>
            <person name="Deshpande S."/>
            <person name="Cheng J.F."/>
            <person name="Tapia R."/>
            <person name="Han C."/>
            <person name="Goodwin L."/>
            <person name="Pitluck S."/>
            <person name="Liolios K."/>
            <person name="Pagani I."/>
            <person name="Ivanova N."/>
            <person name="Ovchinikova G."/>
            <person name="Pati A."/>
            <person name="Chen A."/>
            <person name="Palaniappan K."/>
            <person name="Land M."/>
            <person name="Hauser L."/>
            <person name="Jeffries C.D."/>
            <person name="Detter J.C."/>
            <person name="Brambilla E.M."/>
            <person name="Rohde M."/>
            <person name="Spring S."/>
            <person name="Goker M."/>
            <person name="Woyke T."/>
            <person name="Bristow J."/>
            <person name="Eisen J.A."/>
            <person name="Markowitz V."/>
            <person name="Hugenholtz P."/>
            <person name="Kyrpides N.C."/>
            <person name="Klenk H.P."/>
            <person name="Mavromatis K."/>
        </authorList>
    </citation>
    <scope>NUCLEOTIDE SEQUENCE [LARGE SCALE GENOMIC DNA]</scope>
    <source>
        <strain evidence="10">ATCC 700847 / DSM 10411 / MH2</strain>
    </source>
</reference>
<evidence type="ECO:0000256" key="5">
    <source>
        <dbReference type="PIRSR" id="PIRSR001430-1"/>
    </source>
</evidence>
<sequence>MRYCACIAYDGTNYSGFQIQPDVKTVQGEIEKALKRIFKTDLRINFAGRTDAGVHAFEQVIDFPVIADIETYSLKKALNSVLPEDIRIKSVKIVDNSFHSRYSAKFREYVYFAFDGEYLPPFLCRYVWHVKFKLDVDAMRLASRLFVGYKDFSFVANEPEGKNCTREVYFLRIKRYREFVVFHIRAGGFLRGMVRNIVGLLVGYSANALQIDKSGNIIFSRGNLKSFKAPACGLFLRRVAY</sequence>
<dbReference type="eggNOG" id="COG0101">
    <property type="taxonomic scope" value="Bacteria"/>
</dbReference>
<dbReference type="SUPFAM" id="SSF55120">
    <property type="entry name" value="Pseudouridine synthase"/>
    <property type="match status" value="1"/>
</dbReference>
<dbReference type="InParanoid" id="F2LWT0"/>
<protein>
    <recommendedName>
        <fullName evidence="4">tRNA pseudouridine synthase A</fullName>
        <ecNumber evidence="4">5.4.99.12</ecNumber>
    </recommendedName>
    <alternativeName>
        <fullName evidence="4">tRNA pseudouridine(38-40) synthase</fullName>
    </alternativeName>
    <alternativeName>
        <fullName evidence="4">tRNA pseudouridylate synthase I</fullName>
    </alternativeName>
    <alternativeName>
        <fullName evidence="4">tRNA-uridine isomerase I</fullName>
    </alternativeName>
</protein>
<dbReference type="CDD" id="cd02570">
    <property type="entry name" value="PseudoU_synth_EcTruA"/>
    <property type="match status" value="1"/>
</dbReference>
<dbReference type="KEGG" id="hmr:Hipma_0078"/>
<evidence type="ECO:0000256" key="1">
    <source>
        <dbReference type="ARBA" id="ARBA00009375"/>
    </source>
</evidence>
<proteinExistence type="inferred from homology"/>
<dbReference type="Gene3D" id="3.30.70.660">
    <property type="entry name" value="Pseudouridine synthase I, catalytic domain, C-terminal subdomain"/>
    <property type="match status" value="1"/>
</dbReference>
<keyword evidence="3 4" id="KW-0413">Isomerase</keyword>
<comment type="catalytic activity">
    <reaction evidence="4 7">
        <text>uridine(38/39/40) in tRNA = pseudouridine(38/39/40) in tRNA</text>
        <dbReference type="Rhea" id="RHEA:22376"/>
        <dbReference type="Rhea" id="RHEA-COMP:10085"/>
        <dbReference type="Rhea" id="RHEA-COMP:10087"/>
        <dbReference type="ChEBI" id="CHEBI:65314"/>
        <dbReference type="ChEBI" id="CHEBI:65315"/>
        <dbReference type="EC" id="5.4.99.12"/>
    </reaction>
</comment>
<evidence type="ECO:0000313" key="9">
    <source>
        <dbReference type="EMBL" id="AEA33058.1"/>
    </source>
</evidence>
<dbReference type="InterPro" id="IPR020094">
    <property type="entry name" value="TruA/RsuA/RluB/E/F_N"/>
</dbReference>
<dbReference type="AlphaFoldDB" id="F2LWT0"/>
<feature type="active site" description="Nucleophile" evidence="4 5">
    <location>
        <position position="51"/>
    </location>
</feature>
<comment type="subunit">
    <text evidence="4">Homodimer.</text>
</comment>
<feature type="binding site" evidence="4 6">
    <location>
        <position position="109"/>
    </location>
    <ligand>
        <name>substrate</name>
    </ligand>
</feature>
<feature type="domain" description="Pseudouridine synthase I TruA alpha/beta" evidence="8">
    <location>
        <begin position="5"/>
        <end position="103"/>
    </location>
</feature>
<dbReference type="InterPro" id="IPR020103">
    <property type="entry name" value="PsdUridine_synth_cat_dom_sf"/>
</dbReference>
<accession>F2LWT0</accession>
<dbReference type="STRING" id="760142.Hipma_0078"/>
<dbReference type="PANTHER" id="PTHR11142:SF0">
    <property type="entry name" value="TRNA PSEUDOURIDINE SYNTHASE-LIKE 1"/>
    <property type="match status" value="1"/>
</dbReference>
<feature type="domain" description="Pseudouridine synthase I TruA alpha/beta" evidence="8">
    <location>
        <begin position="142"/>
        <end position="241"/>
    </location>
</feature>
<dbReference type="EC" id="5.4.99.12" evidence="4"/>
<dbReference type="InterPro" id="IPR020097">
    <property type="entry name" value="PsdUridine_synth_TruA_a/b_dom"/>
</dbReference>
<comment type="similarity">
    <text evidence="1 4 7">Belongs to the tRNA pseudouridine synthase TruA family.</text>
</comment>
<dbReference type="HOGENOM" id="CLU_014673_0_1_7"/>
<keyword evidence="10" id="KW-1185">Reference proteome</keyword>
<keyword evidence="2 4" id="KW-0819">tRNA processing</keyword>
<dbReference type="NCBIfam" id="TIGR00071">
    <property type="entry name" value="hisT_truA"/>
    <property type="match status" value="1"/>
</dbReference>
<dbReference type="HAMAP" id="MF_00171">
    <property type="entry name" value="TruA"/>
    <property type="match status" value="1"/>
</dbReference>
<comment type="caution">
    <text evidence="4">Lacks conserved residue(s) required for the propagation of feature annotation.</text>
</comment>
<dbReference type="Proteomes" id="UP000008139">
    <property type="component" value="Chromosome"/>
</dbReference>
<dbReference type="FunCoup" id="F2LWT0">
    <property type="interactions" value="390"/>
</dbReference>
<evidence type="ECO:0000256" key="7">
    <source>
        <dbReference type="RuleBase" id="RU003792"/>
    </source>
</evidence>
<evidence type="ECO:0000259" key="8">
    <source>
        <dbReference type="Pfam" id="PF01416"/>
    </source>
</evidence>
<name>F2LWT0_HIPMA</name>
<reference evidence="10" key="2">
    <citation type="submission" date="2011-03" db="EMBL/GenBank/DDBJ databases">
        <title>The complete genome of Hippea maritima DSM 10411.</title>
        <authorList>
            <consortium name="US DOE Joint Genome Institute (JGI-PGF)"/>
            <person name="Lucas S."/>
            <person name="Copeland A."/>
            <person name="Lapidus A."/>
            <person name="Bruce D."/>
            <person name="Goodwin L."/>
            <person name="Pitluck S."/>
            <person name="Peters L."/>
            <person name="Kyrpides N."/>
            <person name="Mavromatis K."/>
            <person name="Pagani I."/>
            <person name="Ivanova N."/>
            <person name="Mikhailova N."/>
            <person name="Lu M."/>
            <person name="Detter J.C."/>
            <person name="Tapia R."/>
            <person name="Han C."/>
            <person name="Land M."/>
            <person name="Hauser L."/>
            <person name="Markowitz V."/>
            <person name="Cheng J.-F."/>
            <person name="Hugenholtz P."/>
            <person name="Woyke T."/>
            <person name="Wu D."/>
            <person name="Spring S."/>
            <person name="Schroeder M."/>
            <person name="Brambilla E."/>
            <person name="Klenk H.-P."/>
            <person name="Eisen J.A."/>
        </authorList>
    </citation>
    <scope>NUCLEOTIDE SEQUENCE [LARGE SCALE GENOMIC DNA]</scope>
    <source>
        <strain evidence="10">ATCC 700847 / DSM 10411 / MH2</strain>
    </source>
</reference>
<dbReference type="GO" id="GO:0031119">
    <property type="term" value="P:tRNA pseudouridine synthesis"/>
    <property type="evidence" value="ECO:0007669"/>
    <property type="project" value="UniProtKB-UniRule"/>
</dbReference>
<dbReference type="PIRSF" id="PIRSF001430">
    <property type="entry name" value="tRNA_psdUrid_synth"/>
    <property type="match status" value="1"/>
</dbReference>
<dbReference type="FunFam" id="3.30.70.580:FF:000001">
    <property type="entry name" value="tRNA pseudouridine synthase A"/>
    <property type="match status" value="1"/>
</dbReference>
<comment type="function">
    <text evidence="4">Formation of pseudouridine at positions 38, 39 and 40 in the anticodon stem and loop of transfer RNAs.</text>
</comment>
<dbReference type="Gene3D" id="3.30.70.580">
    <property type="entry name" value="Pseudouridine synthase I, catalytic domain, N-terminal subdomain"/>
    <property type="match status" value="1"/>
</dbReference>
<dbReference type="InterPro" id="IPR020095">
    <property type="entry name" value="PsdUridine_synth_TruA_C"/>
</dbReference>
<dbReference type="GO" id="GO:0003723">
    <property type="term" value="F:RNA binding"/>
    <property type="evidence" value="ECO:0007669"/>
    <property type="project" value="InterPro"/>
</dbReference>
<evidence type="ECO:0000256" key="4">
    <source>
        <dbReference type="HAMAP-Rule" id="MF_00171"/>
    </source>
</evidence>
<dbReference type="OrthoDB" id="9811823at2"/>
<gene>
    <name evidence="4" type="primary">truA</name>
    <name evidence="9" type="ordered locus">Hipma_0078</name>
</gene>
<dbReference type="GO" id="GO:0160147">
    <property type="term" value="F:tRNA pseudouridine(38-40) synthase activity"/>
    <property type="evidence" value="ECO:0007669"/>
    <property type="project" value="UniProtKB-EC"/>
</dbReference>
<dbReference type="EMBL" id="CP002606">
    <property type="protein sequence ID" value="AEA33058.1"/>
    <property type="molecule type" value="Genomic_DNA"/>
</dbReference>
<dbReference type="InterPro" id="IPR001406">
    <property type="entry name" value="PsdUridine_synth_TruA"/>
</dbReference>
<dbReference type="PANTHER" id="PTHR11142">
    <property type="entry name" value="PSEUDOURIDYLATE SYNTHASE"/>
    <property type="match status" value="1"/>
</dbReference>
<evidence type="ECO:0000256" key="2">
    <source>
        <dbReference type="ARBA" id="ARBA00022694"/>
    </source>
</evidence>
<organism evidence="9 10">
    <name type="scientific">Hippea maritima (strain ATCC 700847 / DSM 10411 / MH2)</name>
    <dbReference type="NCBI Taxonomy" id="760142"/>
    <lineage>
        <taxon>Bacteria</taxon>
        <taxon>Pseudomonadati</taxon>
        <taxon>Campylobacterota</taxon>
        <taxon>Desulfurellia</taxon>
        <taxon>Desulfurellales</taxon>
        <taxon>Hippeaceae</taxon>
        <taxon>Hippea</taxon>
    </lineage>
</organism>
<dbReference type="Pfam" id="PF01416">
    <property type="entry name" value="PseudoU_synth_1"/>
    <property type="match status" value="2"/>
</dbReference>
<evidence type="ECO:0000256" key="6">
    <source>
        <dbReference type="PIRSR" id="PIRSR001430-2"/>
    </source>
</evidence>
<evidence type="ECO:0000256" key="3">
    <source>
        <dbReference type="ARBA" id="ARBA00023235"/>
    </source>
</evidence>